<evidence type="ECO:0000256" key="2">
    <source>
        <dbReference type="ARBA" id="ARBA00023295"/>
    </source>
</evidence>
<name>A0ABP9FW65_9SPHI</name>
<gene>
    <name evidence="6" type="ORF">GCM10023313_22590</name>
</gene>
<sequence length="409" mass="47772">MKKLLPALVMLMAMFSAQSFAQGKFITVKGKEIIGTDGKPFLIRGTNLGNWLVPEGYMFKLKGINSPRLINQAFAEMIGPDDMRVFWKQFLDTYITAEDIHYLKTTGMNSIRIPFNYKLFTNEDYMGDNDATRGFKYLDKVIAWCKKENLYVILDMHCAPGGQTGDNIDDGYGYPFLFENRPSQLLTMKIWKEIATRYKNESIILGYDLLNEPIAHYFKVDSLNPYLEPLYKEITQAVRTVDKNHLIFLGGAQWDSNFKPFGQPFDSKLVYTFHKYWTPATIDVIKDYIDFRDKYNVPIYVGETGENTDEWVRDFRILLEKNNIGWHYWPYKKMDNERGFRTFAQPEGYDKIFEYTEKNRQTFEDIRKATPEDRKKLKEVLFKVLESSKFVNTKPNKGYIEALGLTAGQ</sequence>
<protein>
    <recommendedName>
        <fullName evidence="5">Glycoside hydrolase family 5 domain-containing protein</fullName>
    </recommendedName>
</protein>
<keyword evidence="7" id="KW-1185">Reference proteome</keyword>
<feature type="chain" id="PRO_5046769195" description="Glycoside hydrolase family 5 domain-containing protein" evidence="4">
    <location>
        <begin position="22"/>
        <end position="409"/>
    </location>
</feature>
<dbReference type="InterPro" id="IPR001547">
    <property type="entry name" value="Glyco_hydro_5"/>
</dbReference>
<dbReference type="InterPro" id="IPR018087">
    <property type="entry name" value="Glyco_hydro_5_CS"/>
</dbReference>
<dbReference type="PROSITE" id="PS00659">
    <property type="entry name" value="GLYCOSYL_HYDROL_F5"/>
    <property type="match status" value="1"/>
</dbReference>
<accession>A0ABP9FW65</accession>
<evidence type="ECO:0000259" key="5">
    <source>
        <dbReference type="Pfam" id="PF00150"/>
    </source>
</evidence>
<keyword evidence="4" id="KW-0732">Signal</keyword>
<dbReference type="PANTHER" id="PTHR31297:SF13">
    <property type="entry name" value="PUTATIVE-RELATED"/>
    <property type="match status" value="1"/>
</dbReference>
<dbReference type="SUPFAM" id="SSF51445">
    <property type="entry name" value="(Trans)glycosidases"/>
    <property type="match status" value="1"/>
</dbReference>
<dbReference type="InterPro" id="IPR050386">
    <property type="entry name" value="Glycosyl_hydrolase_5"/>
</dbReference>
<feature type="signal peptide" evidence="4">
    <location>
        <begin position="1"/>
        <end position="21"/>
    </location>
</feature>
<keyword evidence="1 3" id="KW-0378">Hydrolase</keyword>
<feature type="domain" description="Glycoside hydrolase family 5" evidence="5">
    <location>
        <begin position="85"/>
        <end position="332"/>
    </location>
</feature>
<dbReference type="EMBL" id="BAABJI010000002">
    <property type="protein sequence ID" value="GAA4918423.1"/>
    <property type="molecule type" value="Genomic_DNA"/>
</dbReference>
<dbReference type="RefSeq" id="WP_345331307.1">
    <property type="nucleotide sequence ID" value="NZ_BAABJI010000002.1"/>
</dbReference>
<dbReference type="InterPro" id="IPR017853">
    <property type="entry name" value="GH"/>
</dbReference>
<dbReference type="PANTHER" id="PTHR31297">
    <property type="entry name" value="GLUCAN ENDO-1,6-BETA-GLUCOSIDASE B"/>
    <property type="match status" value="1"/>
</dbReference>
<organism evidence="6 7">
    <name type="scientific">Mucilaginibacter defluvii</name>
    <dbReference type="NCBI Taxonomy" id="1196019"/>
    <lineage>
        <taxon>Bacteria</taxon>
        <taxon>Pseudomonadati</taxon>
        <taxon>Bacteroidota</taxon>
        <taxon>Sphingobacteriia</taxon>
        <taxon>Sphingobacteriales</taxon>
        <taxon>Sphingobacteriaceae</taxon>
        <taxon>Mucilaginibacter</taxon>
    </lineage>
</organism>
<evidence type="ECO:0000313" key="7">
    <source>
        <dbReference type="Proteomes" id="UP001501436"/>
    </source>
</evidence>
<evidence type="ECO:0000256" key="3">
    <source>
        <dbReference type="RuleBase" id="RU361153"/>
    </source>
</evidence>
<evidence type="ECO:0000313" key="6">
    <source>
        <dbReference type="EMBL" id="GAA4918423.1"/>
    </source>
</evidence>
<evidence type="ECO:0000256" key="4">
    <source>
        <dbReference type="SAM" id="SignalP"/>
    </source>
</evidence>
<dbReference type="Proteomes" id="UP001501436">
    <property type="component" value="Unassembled WGS sequence"/>
</dbReference>
<comment type="caution">
    <text evidence="6">The sequence shown here is derived from an EMBL/GenBank/DDBJ whole genome shotgun (WGS) entry which is preliminary data.</text>
</comment>
<dbReference type="Pfam" id="PF00150">
    <property type="entry name" value="Cellulase"/>
    <property type="match status" value="1"/>
</dbReference>
<proteinExistence type="inferred from homology"/>
<dbReference type="Gene3D" id="3.20.20.80">
    <property type="entry name" value="Glycosidases"/>
    <property type="match status" value="1"/>
</dbReference>
<reference evidence="7" key="1">
    <citation type="journal article" date="2019" name="Int. J. Syst. Evol. Microbiol.">
        <title>The Global Catalogue of Microorganisms (GCM) 10K type strain sequencing project: providing services to taxonomists for standard genome sequencing and annotation.</title>
        <authorList>
            <consortium name="The Broad Institute Genomics Platform"/>
            <consortium name="The Broad Institute Genome Sequencing Center for Infectious Disease"/>
            <person name="Wu L."/>
            <person name="Ma J."/>
        </authorList>
    </citation>
    <scope>NUCLEOTIDE SEQUENCE [LARGE SCALE GENOMIC DNA]</scope>
    <source>
        <strain evidence="7">JCM 18283</strain>
    </source>
</reference>
<evidence type="ECO:0000256" key="1">
    <source>
        <dbReference type="ARBA" id="ARBA00022801"/>
    </source>
</evidence>
<keyword evidence="2 3" id="KW-0326">Glycosidase</keyword>
<comment type="similarity">
    <text evidence="3">Belongs to the glycosyl hydrolase 5 (cellulase A) family.</text>
</comment>